<protein>
    <submittedName>
        <fullName evidence="1">Uncharacterized protein</fullName>
    </submittedName>
</protein>
<sequence length="68" mass="6479">MTAADAAAVRIGVVPPAAPPLTAASAVDAPPLALRVPPPSPPVHAAAPAVATAAAAVPMNVRRASPAM</sequence>
<keyword evidence="2" id="KW-1185">Reference proteome</keyword>
<reference evidence="1" key="2">
    <citation type="submission" date="2020-09" db="EMBL/GenBank/DDBJ databases">
        <authorList>
            <person name="Sun Q."/>
            <person name="Ohkuma M."/>
        </authorList>
    </citation>
    <scope>NUCLEOTIDE SEQUENCE</scope>
    <source>
        <strain evidence="1">JCM 4784</strain>
    </source>
</reference>
<reference evidence="1" key="1">
    <citation type="journal article" date="2014" name="Int. J. Syst. Evol. Microbiol.">
        <title>Complete genome sequence of Corynebacterium casei LMG S-19264T (=DSM 44701T), isolated from a smear-ripened cheese.</title>
        <authorList>
            <consortium name="US DOE Joint Genome Institute (JGI-PGF)"/>
            <person name="Walter F."/>
            <person name="Albersmeier A."/>
            <person name="Kalinowski J."/>
            <person name="Ruckert C."/>
        </authorList>
    </citation>
    <scope>NUCLEOTIDE SEQUENCE</scope>
    <source>
        <strain evidence="1">JCM 4784</strain>
    </source>
</reference>
<name>A0A918ZLC8_9ACTN</name>
<gene>
    <name evidence="1" type="ORF">GCM10018785_28220</name>
</gene>
<proteinExistence type="predicted"/>
<dbReference type="EMBL" id="BNBT01000034">
    <property type="protein sequence ID" value="GHE57399.1"/>
    <property type="molecule type" value="Genomic_DNA"/>
</dbReference>
<evidence type="ECO:0000313" key="1">
    <source>
        <dbReference type="EMBL" id="GHE57399.1"/>
    </source>
</evidence>
<dbReference type="AlphaFoldDB" id="A0A918ZLC8"/>
<accession>A0A918ZLC8</accession>
<comment type="caution">
    <text evidence="1">The sequence shown here is derived from an EMBL/GenBank/DDBJ whole genome shotgun (WGS) entry which is preliminary data.</text>
</comment>
<dbReference type="Proteomes" id="UP000608024">
    <property type="component" value="Unassembled WGS sequence"/>
</dbReference>
<organism evidence="1 2">
    <name type="scientific">Streptomyces longispororuber</name>
    <dbReference type="NCBI Taxonomy" id="68230"/>
    <lineage>
        <taxon>Bacteria</taxon>
        <taxon>Bacillati</taxon>
        <taxon>Actinomycetota</taxon>
        <taxon>Actinomycetes</taxon>
        <taxon>Kitasatosporales</taxon>
        <taxon>Streptomycetaceae</taxon>
        <taxon>Streptomyces</taxon>
    </lineage>
</organism>
<evidence type="ECO:0000313" key="2">
    <source>
        <dbReference type="Proteomes" id="UP000608024"/>
    </source>
</evidence>